<dbReference type="Proteomes" id="UP000436088">
    <property type="component" value="Unassembled WGS sequence"/>
</dbReference>
<dbReference type="InterPro" id="IPR057173">
    <property type="entry name" value="DUF7851"/>
</dbReference>
<organism evidence="3 4">
    <name type="scientific">Hibiscus syriacus</name>
    <name type="common">Rose of Sharon</name>
    <dbReference type="NCBI Taxonomy" id="106335"/>
    <lineage>
        <taxon>Eukaryota</taxon>
        <taxon>Viridiplantae</taxon>
        <taxon>Streptophyta</taxon>
        <taxon>Embryophyta</taxon>
        <taxon>Tracheophyta</taxon>
        <taxon>Spermatophyta</taxon>
        <taxon>Magnoliopsida</taxon>
        <taxon>eudicotyledons</taxon>
        <taxon>Gunneridae</taxon>
        <taxon>Pentapetalae</taxon>
        <taxon>rosids</taxon>
        <taxon>malvids</taxon>
        <taxon>Malvales</taxon>
        <taxon>Malvaceae</taxon>
        <taxon>Malvoideae</taxon>
        <taxon>Hibiscus</taxon>
    </lineage>
</organism>
<reference evidence="3" key="1">
    <citation type="submission" date="2019-09" db="EMBL/GenBank/DDBJ databases">
        <title>Draft genome information of white flower Hibiscus syriacus.</title>
        <authorList>
            <person name="Kim Y.-M."/>
        </authorList>
    </citation>
    <scope>NUCLEOTIDE SEQUENCE [LARGE SCALE GENOMIC DNA]</scope>
    <source>
        <strain evidence="3">YM2019G1</strain>
    </source>
</reference>
<dbReference type="EMBL" id="VEPZ02001007">
    <property type="protein sequence ID" value="KAE8702585.1"/>
    <property type="molecule type" value="Genomic_DNA"/>
</dbReference>
<evidence type="ECO:0000259" key="2">
    <source>
        <dbReference type="Pfam" id="PF25236"/>
    </source>
</evidence>
<proteinExistence type="predicted"/>
<dbReference type="AlphaFoldDB" id="A0A6A3AH70"/>
<protein>
    <submittedName>
        <fullName evidence="3">Glucan endo-1,3-beta-glucosidase isoform 1</fullName>
    </submittedName>
</protein>
<feature type="compositionally biased region" description="Basic residues" evidence="1">
    <location>
        <begin position="1"/>
        <end position="11"/>
    </location>
</feature>
<dbReference type="OrthoDB" id="736665at2759"/>
<keyword evidence="4" id="KW-1185">Reference proteome</keyword>
<dbReference type="PANTHER" id="PTHR36375:SF1">
    <property type="entry name" value="OS05G0459300 PROTEIN"/>
    <property type="match status" value="1"/>
</dbReference>
<name>A0A6A3AH70_HIBSY</name>
<evidence type="ECO:0000313" key="3">
    <source>
        <dbReference type="EMBL" id="KAE8702585.1"/>
    </source>
</evidence>
<comment type="caution">
    <text evidence="3">The sequence shown here is derived from an EMBL/GenBank/DDBJ whole genome shotgun (WGS) entry which is preliminary data.</text>
</comment>
<feature type="domain" description="DUF7851" evidence="2">
    <location>
        <begin position="25"/>
        <end position="164"/>
    </location>
</feature>
<evidence type="ECO:0000256" key="1">
    <source>
        <dbReference type="SAM" id="MobiDB-lite"/>
    </source>
</evidence>
<dbReference type="PANTHER" id="PTHR36375">
    <property type="entry name" value="OS05G0459300 PROTEIN"/>
    <property type="match status" value="1"/>
</dbReference>
<sequence length="164" mass="18558">MEKKNNKKQKYQHPNDQAAKSPAPSSDFSFKPSNEVKGLRFGGQFIVKSFTIRRARPPELLKLLDFPPLFNKSNTNLPFPTITAFLPTNFNHLSSPCVAHADLGLGTKKSKVDLFVFKSEAMKVAVDKIWPPEIPLGEVNKKLTRGLKGFEMARFKFRKGYVTF</sequence>
<dbReference type="Pfam" id="PF25236">
    <property type="entry name" value="DUF7851"/>
    <property type="match status" value="1"/>
</dbReference>
<gene>
    <name evidence="3" type="ORF">F3Y22_tig00110482pilonHSYRG00396</name>
</gene>
<evidence type="ECO:0000313" key="4">
    <source>
        <dbReference type="Proteomes" id="UP000436088"/>
    </source>
</evidence>
<feature type="region of interest" description="Disordered" evidence="1">
    <location>
        <begin position="1"/>
        <end position="29"/>
    </location>
</feature>
<accession>A0A6A3AH70</accession>